<reference evidence="1" key="1">
    <citation type="journal article" date="2021" name="Mol. Ecol. Resour.">
        <title>Apolygus lucorum genome provides insights into omnivorousness and mesophyll feeding.</title>
        <authorList>
            <person name="Liu Y."/>
            <person name="Liu H."/>
            <person name="Wang H."/>
            <person name="Huang T."/>
            <person name="Liu B."/>
            <person name="Yang B."/>
            <person name="Yin L."/>
            <person name="Li B."/>
            <person name="Zhang Y."/>
            <person name="Zhang S."/>
            <person name="Jiang F."/>
            <person name="Zhang X."/>
            <person name="Ren Y."/>
            <person name="Wang B."/>
            <person name="Wang S."/>
            <person name="Lu Y."/>
            <person name="Wu K."/>
            <person name="Fan W."/>
            <person name="Wang G."/>
        </authorList>
    </citation>
    <scope>NUCLEOTIDE SEQUENCE</scope>
    <source>
        <strain evidence="1">12Hb</strain>
    </source>
</reference>
<comment type="caution">
    <text evidence="1">The sequence shown here is derived from an EMBL/GenBank/DDBJ whole genome shotgun (WGS) entry which is preliminary data.</text>
</comment>
<accession>A0A6A4KFF0</accession>
<sequence>MKFAIVCTLIFGLVAVDAVIPPVFRMNMSDHRQHQSGGASQGHVYIVDYPYERMQNELLLGHLVDFLRHAALTRILTWEFVELTSASRANSIAV</sequence>
<dbReference type="Proteomes" id="UP000466442">
    <property type="component" value="Unassembled WGS sequence"/>
</dbReference>
<organism evidence="1 2">
    <name type="scientific">Apolygus lucorum</name>
    <name type="common">Small green plant bug</name>
    <name type="synonym">Lygocoris lucorum</name>
    <dbReference type="NCBI Taxonomy" id="248454"/>
    <lineage>
        <taxon>Eukaryota</taxon>
        <taxon>Metazoa</taxon>
        <taxon>Ecdysozoa</taxon>
        <taxon>Arthropoda</taxon>
        <taxon>Hexapoda</taxon>
        <taxon>Insecta</taxon>
        <taxon>Pterygota</taxon>
        <taxon>Neoptera</taxon>
        <taxon>Paraneoptera</taxon>
        <taxon>Hemiptera</taxon>
        <taxon>Heteroptera</taxon>
        <taxon>Panheteroptera</taxon>
        <taxon>Cimicomorpha</taxon>
        <taxon>Miridae</taxon>
        <taxon>Mirini</taxon>
        <taxon>Apolygus</taxon>
    </lineage>
</organism>
<keyword evidence="2" id="KW-1185">Reference proteome</keyword>
<proteinExistence type="predicted"/>
<dbReference type="AlphaFoldDB" id="A0A6A4KFF0"/>
<gene>
    <name evidence="1" type="ORF">GE061_001871</name>
</gene>
<name>A0A6A4KFF0_APOLU</name>
<dbReference type="EMBL" id="WIXP02000010">
    <property type="protein sequence ID" value="KAF6203539.1"/>
    <property type="molecule type" value="Genomic_DNA"/>
</dbReference>
<protein>
    <submittedName>
        <fullName evidence="1">Uncharacterized protein</fullName>
    </submittedName>
</protein>
<evidence type="ECO:0000313" key="1">
    <source>
        <dbReference type="EMBL" id="KAF6203539.1"/>
    </source>
</evidence>
<evidence type="ECO:0000313" key="2">
    <source>
        <dbReference type="Proteomes" id="UP000466442"/>
    </source>
</evidence>